<dbReference type="SUPFAM" id="SSF56801">
    <property type="entry name" value="Acetyl-CoA synthetase-like"/>
    <property type="match status" value="1"/>
</dbReference>
<dbReference type="InterPro" id="IPR042099">
    <property type="entry name" value="ANL_N_sf"/>
</dbReference>
<dbReference type="Pfam" id="PF00501">
    <property type="entry name" value="AMP-binding"/>
    <property type="match status" value="1"/>
</dbReference>
<evidence type="ECO:0000256" key="1">
    <source>
        <dbReference type="ARBA" id="ARBA00006432"/>
    </source>
</evidence>
<dbReference type="Proteomes" id="UP000567922">
    <property type="component" value="Unassembled WGS sequence"/>
</dbReference>
<evidence type="ECO:0000313" key="5">
    <source>
        <dbReference type="EMBL" id="MBB3036248.1"/>
    </source>
</evidence>
<dbReference type="InterPro" id="IPR020845">
    <property type="entry name" value="AMP-binding_CS"/>
</dbReference>
<accession>A0A839RJ41</accession>
<dbReference type="InterPro" id="IPR045851">
    <property type="entry name" value="AMP-bd_C_sf"/>
</dbReference>
<evidence type="ECO:0000259" key="3">
    <source>
        <dbReference type="Pfam" id="PF00501"/>
    </source>
</evidence>
<sequence length="544" mass="60073">MDFETILTDEQIDKYTEQGYWVGKTITDYLDDAAARTPEKTAFVDARGQVSYRDLKQNVDRCALGLLELGVQPGDVVSFQLPNWIEWIVLHYAASRIGAISNPLIPIYRAREVGFMVGLAKSKVIVVPSEFRNFDYPAMIDTLRTQWPSVEHVLVVDGKPGQGTGTWEDFVATPWEERRDPSELAALRPDPNDVTLLIFTSGTTGEPKGVMHTHNTAIAANNPLPVRLGITENSVIHMASTLAHLTGFLYGARLPVQSGATAVLQDVWDPARFVELVEQHGITYTSAATPFLHDLLVAPNLDKHDVSSLQRFCCMGAPIPRAIVREARDKLPGMIVLGGWGQSEDALVTLGIPGDPEEKIIDTDGYPWPGMRIRVVDTDGNELPSGNEGRLQVTGPFLFVGYAERLDMTRDCFNGEWFDTGDLAKIDADGYLSIAGRTKDVIIRGGENIPVAYVENVLYENPKLDIVAVVAAPDPRLQERACACVVLKPDAEEFTFSDMKEFLAAKGVAKQYWPERLVVLSEFPRTASGKIQKFQLREMVKGAS</sequence>
<protein>
    <submittedName>
        <fullName evidence="5">Cyclohexanecarboxylate-CoA ligase</fullName>
    </submittedName>
</protein>
<feature type="domain" description="AMP-dependent synthetase/ligase" evidence="3">
    <location>
        <begin position="31"/>
        <end position="402"/>
    </location>
</feature>
<feature type="domain" description="AMP-binding enzyme C-terminal" evidence="4">
    <location>
        <begin position="454"/>
        <end position="530"/>
    </location>
</feature>
<name>A0A839RJ41_9ACTN</name>
<dbReference type="GO" id="GO:0031956">
    <property type="term" value="F:medium-chain fatty acid-CoA ligase activity"/>
    <property type="evidence" value="ECO:0007669"/>
    <property type="project" value="TreeGrafter"/>
</dbReference>
<dbReference type="Gene3D" id="3.40.50.12780">
    <property type="entry name" value="N-terminal domain of ligase-like"/>
    <property type="match status" value="1"/>
</dbReference>
<keyword evidence="2 5" id="KW-0436">Ligase</keyword>
<comment type="caution">
    <text evidence="5">The sequence shown here is derived from an EMBL/GenBank/DDBJ whole genome shotgun (WGS) entry which is preliminary data.</text>
</comment>
<dbReference type="Gene3D" id="3.30.300.30">
    <property type="match status" value="1"/>
</dbReference>
<gene>
    <name evidence="5" type="ORF">FHU29_000682</name>
</gene>
<proteinExistence type="inferred from homology"/>
<keyword evidence="6" id="KW-1185">Reference proteome</keyword>
<dbReference type="InterPro" id="IPR025110">
    <property type="entry name" value="AMP-bd_C"/>
</dbReference>
<evidence type="ECO:0000259" key="4">
    <source>
        <dbReference type="Pfam" id="PF13193"/>
    </source>
</evidence>
<organism evidence="5 6">
    <name type="scientific">Hoyosella altamirensis</name>
    <dbReference type="NCBI Taxonomy" id="616997"/>
    <lineage>
        <taxon>Bacteria</taxon>
        <taxon>Bacillati</taxon>
        <taxon>Actinomycetota</taxon>
        <taxon>Actinomycetes</taxon>
        <taxon>Mycobacteriales</taxon>
        <taxon>Hoyosellaceae</taxon>
        <taxon>Hoyosella</taxon>
    </lineage>
</organism>
<dbReference type="AlphaFoldDB" id="A0A839RJ41"/>
<dbReference type="Pfam" id="PF13193">
    <property type="entry name" value="AMP-binding_C"/>
    <property type="match status" value="1"/>
</dbReference>
<dbReference type="EMBL" id="JACHWS010000001">
    <property type="protein sequence ID" value="MBB3036248.1"/>
    <property type="molecule type" value="Genomic_DNA"/>
</dbReference>
<reference evidence="5 6" key="1">
    <citation type="submission" date="2020-08" db="EMBL/GenBank/DDBJ databases">
        <title>Sequencing the genomes of 1000 actinobacteria strains.</title>
        <authorList>
            <person name="Klenk H.-P."/>
        </authorList>
    </citation>
    <scope>NUCLEOTIDE SEQUENCE [LARGE SCALE GENOMIC DNA]</scope>
    <source>
        <strain evidence="5 6">DSM 45258</strain>
    </source>
</reference>
<evidence type="ECO:0000313" key="6">
    <source>
        <dbReference type="Proteomes" id="UP000567922"/>
    </source>
</evidence>
<dbReference type="RefSeq" id="WP_064440169.1">
    <property type="nucleotide sequence ID" value="NZ_BDDI01000007.1"/>
</dbReference>
<comment type="similarity">
    <text evidence="1">Belongs to the ATP-dependent AMP-binding enzyme family.</text>
</comment>
<evidence type="ECO:0000256" key="2">
    <source>
        <dbReference type="ARBA" id="ARBA00022598"/>
    </source>
</evidence>
<dbReference type="GO" id="GO:0006631">
    <property type="term" value="P:fatty acid metabolic process"/>
    <property type="evidence" value="ECO:0007669"/>
    <property type="project" value="TreeGrafter"/>
</dbReference>
<dbReference type="OrthoDB" id="9803968at2"/>
<dbReference type="PANTHER" id="PTHR43201:SF5">
    <property type="entry name" value="MEDIUM-CHAIN ACYL-COA LIGASE ACSF2, MITOCHONDRIAL"/>
    <property type="match status" value="1"/>
</dbReference>
<dbReference type="PANTHER" id="PTHR43201">
    <property type="entry name" value="ACYL-COA SYNTHETASE"/>
    <property type="match status" value="1"/>
</dbReference>
<dbReference type="InterPro" id="IPR000873">
    <property type="entry name" value="AMP-dep_synth/lig_dom"/>
</dbReference>
<dbReference type="PROSITE" id="PS00455">
    <property type="entry name" value="AMP_BINDING"/>
    <property type="match status" value="1"/>
</dbReference>